<dbReference type="InterPro" id="IPR044861">
    <property type="entry name" value="IPNS-like_FE2OG_OXY"/>
</dbReference>
<evidence type="ECO:0000313" key="7">
    <source>
        <dbReference type="Proteomes" id="UP001454036"/>
    </source>
</evidence>
<dbReference type="InterPro" id="IPR026992">
    <property type="entry name" value="DIOX_N"/>
</dbReference>
<dbReference type="InterPro" id="IPR027443">
    <property type="entry name" value="IPNS-like_sf"/>
</dbReference>
<comment type="caution">
    <text evidence="6">The sequence shown here is derived from an EMBL/GenBank/DDBJ whole genome shotgun (WGS) entry which is preliminary data.</text>
</comment>
<keyword evidence="7" id="KW-1185">Reference proteome</keyword>
<dbReference type="PANTHER" id="PTHR47991">
    <property type="entry name" value="OXOGLUTARATE/IRON-DEPENDENT DIOXYGENASE"/>
    <property type="match status" value="1"/>
</dbReference>
<accession>A0AAV3QK61</accession>
<evidence type="ECO:0000313" key="6">
    <source>
        <dbReference type="EMBL" id="GAA0163386.1"/>
    </source>
</evidence>
<reference evidence="6 7" key="1">
    <citation type="submission" date="2024-01" db="EMBL/GenBank/DDBJ databases">
        <title>The complete chloroplast genome sequence of Lithospermum erythrorhizon: insights into the phylogenetic relationship among Boraginaceae species and the maternal lineages of purple gromwells.</title>
        <authorList>
            <person name="Okada T."/>
            <person name="Watanabe K."/>
        </authorList>
    </citation>
    <scope>NUCLEOTIDE SEQUENCE [LARGE SCALE GENOMIC DNA]</scope>
</reference>
<dbReference type="SUPFAM" id="SSF51197">
    <property type="entry name" value="Clavaminate synthase-like"/>
    <property type="match status" value="1"/>
</dbReference>
<keyword evidence="2 4" id="KW-0479">Metal-binding</keyword>
<dbReference type="GO" id="GO:0002238">
    <property type="term" value="P:response to molecule of fungal origin"/>
    <property type="evidence" value="ECO:0007669"/>
    <property type="project" value="UniProtKB-ARBA"/>
</dbReference>
<protein>
    <submittedName>
        <fullName evidence="6">Oxygenase</fullName>
    </submittedName>
</protein>
<organism evidence="6 7">
    <name type="scientific">Lithospermum erythrorhizon</name>
    <name type="common">Purple gromwell</name>
    <name type="synonym">Lithospermum officinale var. erythrorhizon</name>
    <dbReference type="NCBI Taxonomy" id="34254"/>
    <lineage>
        <taxon>Eukaryota</taxon>
        <taxon>Viridiplantae</taxon>
        <taxon>Streptophyta</taxon>
        <taxon>Embryophyta</taxon>
        <taxon>Tracheophyta</taxon>
        <taxon>Spermatophyta</taxon>
        <taxon>Magnoliopsida</taxon>
        <taxon>eudicotyledons</taxon>
        <taxon>Gunneridae</taxon>
        <taxon>Pentapetalae</taxon>
        <taxon>asterids</taxon>
        <taxon>lamiids</taxon>
        <taxon>Boraginales</taxon>
        <taxon>Boraginaceae</taxon>
        <taxon>Boraginoideae</taxon>
        <taxon>Lithospermeae</taxon>
        <taxon>Lithospermum</taxon>
    </lineage>
</organism>
<dbReference type="Pfam" id="PF03171">
    <property type="entry name" value="2OG-FeII_Oxy"/>
    <property type="match status" value="1"/>
</dbReference>
<name>A0AAV3QK61_LITER</name>
<proteinExistence type="inferred from homology"/>
<dbReference type="EMBL" id="BAABME010004737">
    <property type="protein sequence ID" value="GAA0163386.1"/>
    <property type="molecule type" value="Genomic_DNA"/>
</dbReference>
<evidence type="ECO:0000256" key="2">
    <source>
        <dbReference type="ARBA" id="ARBA00022723"/>
    </source>
</evidence>
<dbReference type="AlphaFoldDB" id="A0AAV3QK61"/>
<dbReference type="InterPro" id="IPR005123">
    <property type="entry name" value="Oxoglu/Fe-dep_dioxygenase_dom"/>
</dbReference>
<evidence type="ECO:0000256" key="3">
    <source>
        <dbReference type="ARBA" id="ARBA00023004"/>
    </source>
</evidence>
<dbReference type="Pfam" id="PF14226">
    <property type="entry name" value="DIOX_N"/>
    <property type="match status" value="1"/>
</dbReference>
<keyword evidence="3 4" id="KW-0408">Iron</keyword>
<dbReference type="GO" id="GO:0016706">
    <property type="term" value="F:2-oxoglutarate-dependent dioxygenase activity"/>
    <property type="evidence" value="ECO:0007669"/>
    <property type="project" value="UniProtKB-ARBA"/>
</dbReference>
<comment type="similarity">
    <text evidence="1 4">Belongs to the iron/ascorbate-dependent oxidoreductase family.</text>
</comment>
<evidence type="ECO:0000256" key="4">
    <source>
        <dbReference type="RuleBase" id="RU003682"/>
    </source>
</evidence>
<dbReference type="PROSITE" id="PS51471">
    <property type="entry name" value="FE2OG_OXY"/>
    <property type="match status" value="1"/>
</dbReference>
<dbReference type="Proteomes" id="UP001454036">
    <property type="component" value="Unassembled WGS sequence"/>
</dbReference>
<evidence type="ECO:0000256" key="1">
    <source>
        <dbReference type="ARBA" id="ARBA00008056"/>
    </source>
</evidence>
<dbReference type="InterPro" id="IPR050295">
    <property type="entry name" value="Plant_2OG-oxidoreductases"/>
</dbReference>
<feature type="domain" description="Fe2OG dioxygenase" evidence="5">
    <location>
        <begin position="222"/>
        <end position="323"/>
    </location>
</feature>
<dbReference type="GO" id="GO:0046872">
    <property type="term" value="F:metal ion binding"/>
    <property type="evidence" value="ECO:0007669"/>
    <property type="project" value="UniProtKB-KW"/>
</dbReference>
<gene>
    <name evidence="6" type="ORF">LIER_19268</name>
</gene>
<dbReference type="Gene3D" id="2.60.120.330">
    <property type="entry name" value="B-lactam Antibiotic, Isopenicillin N Synthase, Chain"/>
    <property type="match status" value="1"/>
</dbReference>
<keyword evidence="4" id="KW-0560">Oxidoreductase</keyword>
<sequence>MAEIPQLVTHQSLLVSDQSKPIIKKSVKVLAEIPNLNTIPSNYDYYSNTTNKIPLEEHYYQGSEQEDSVPIIDFSLLTSNDPDQRSKVIQELSRACQDWGFFMLINHGIQEKAMKAAIGACNGFFNMEEEDKLEYEGSHPLHGIRYGTSFNVAKDNVFFWRDFLKLMVHPHFHCPTKPLELSEVLLDYSRRNREVAMELLEGVSESLGLEKNEMQKELELESGYQLFVANYYPPCPEPERAIGMPPHSDHGLLTFLIDNGIGGLEIQHNGKWLPINTTIPNAILVNVGDQLEVFSNGKYKSVLHRAVLNNKVTRLSLGFANGPSLEATLSPATKLIQTTNCVPAYIAIKYKDYLELQQTNQLKEKSCLESLKNQLIN</sequence>
<dbReference type="GO" id="GO:0009805">
    <property type="term" value="P:coumarin biosynthetic process"/>
    <property type="evidence" value="ECO:0007669"/>
    <property type="project" value="UniProtKB-ARBA"/>
</dbReference>
<evidence type="ECO:0000259" key="5">
    <source>
        <dbReference type="PROSITE" id="PS51471"/>
    </source>
</evidence>